<dbReference type="Pfam" id="PF17836">
    <property type="entry name" value="PglD_N"/>
    <property type="match status" value="1"/>
</dbReference>
<dbReference type="Gene3D" id="3.40.50.20">
    <property type="match status" value="1"/>
</dbReference>
<dbReference type="Gene3D" id="2.160.10.10">
    <property type="entry name" value="Hexapeptide repeat proteins"/>
    <property type="match status" value="1"/>
</dbReference>
<accession>A0A229FW37</accession>
<name>A0A229FW37_9BURK</name>
<sequence length="208" mass="21693">MDYLYIVGAGGLGVEVLDLLKKDSAYQKEWSIAGFIDSRVEKKGMLIGGVPVIGGVEDAPIHGKAIYCSAIGDMVLKKQLVSALIARGCRFIPIVTKCNIGEGSIFGSTVIQLNASISAFVKIGDHVYLDTNCAIGHHVTVGDYSHIGRGVFVGGRAIIGSEVIIHAGALIASDIKIGNNVTIGLGSVVLRNVPDGATVLGNPARIIK</sequence>
<proteinExistence type="inferred from homology"/>
<dbReference type="Pfam" id="PF00132">
    <property type="entry name" value="Hexapep"/>
    <property type="match status" value="2"/>
</dbReference>
<dbReference type="PANTHER" id="PTHR43300:SF7">
    <property type="entry name" value="UDP-N-ACETYLBACILLOSAMINE N-ACETYLTRANSFERASE"/>
    <property type="match status" value="1"/>
</dbReference>
<evidence type="ECO:0000313" key="4">
    <source>
        <dbReference type="EMBL" id="OXL16195.1"/>
    </source>
</evidence>
<organism evidence="4 5">
    <name type="scientific">Polynucleobacter cosmopolitanus</name>
    <dbReference type="NCBI Taxonomy" id="351345"/>
    <lineage>
        <taxon>Bacteria</taxon>
        <taxon>Pseudomonadati</taxon>
        <taxon>Pseudomonadota</taxon>
        <taxon>Betaproteobacteria</taxon>
        <taxon>Burkholderiales</taxon>
        <taxon>Burkholderiaceae</taxon>
        <taxon>Polynucleobacter</taxon>
    </lineage>
</organism>
<feature type="binding site" evidence="2">
    <location>
        <position position="146"/>
    </location>
    <ligand>
        <name>acetyl-CoA</name>
        <dbReference type="ChEBI" id="CHEBI:57288"/>
    </ligand>
</feature>
<dbReference type="InterPro" id="IPR020019">
    <property type="entry name" value="AcTrfase_PglD-like"/>
</dbReference>
<dbReference type="InterPro" id="IPR041561">
    <property type="entry name" value="PglD_N"/>
</dbReference>
<evidence type="ECO:0000313" key="5">
    <source>
        <dbReference type="Proteomes" id="UP000215188"/>
    </source>
</evidence>
<dbReference type="Proteomes" id="UP000215188">
    <property type="component" value="Unassembled WGS sequence"/>
</dbReference>
<evidence type="ECO:0000256" key="2">
    <source>
        <dbReference type="PIRSR" id="PIRSR620019-2"/>
    </source>
</evidence>
<reference evidence="4 5" key="1">
    <citation type="submission" date="2017-06" db="EMBL/GenBank/DDBJ databases">
        <title>Reclassification of a Polynucleobacter cosmopolitanus strain isolated from tropical Lake Victoria as Polynucleobacter victoriensis comb. nov.</title>
        <authorList>
            <person name="Hahn M.W."/>
        </authorList>
    </citation>
    <scope>NUCLEOTIDE SEQUENCE [LARGE SCALE GENOMIC DNA]</scope>
    <source>
        <strain evidence="4 5">MWH-MoIso2</strain>
    </source>
</reference>
<dbReference type="PANTHER" id="PTHR43300">
    <property type="entry name" value="ACETYLTRANSFERASE"/>
    <property type="match status" value="1"/>
</dbReference>
<protein>
    <recommendedName>
        <fullName evidence="3">PglD N-terminal domain-containing protein</fullName>
    </recommendedName>
</protein>
<dbReference type="RefSeq" id="WP_089515223.1">
    <property type="nucleotide sequence ID" value="NZ_NJGG01000001.1"/>
</dbReference>
<dbReference type="OrthoDB" id="272049at2"/>
<comment type="caution">
    <text evidence="4">The sequence shown here is derived from an EMBL/GenBank/DDBJ whole genome shotgun (WGS) entry which is preliminary data.</text>
</comment>
<comment type="similarity">
    <text evidence="1">Belongs to the transferase hexapeptide repeat family.</text>
</comment>
<dbReference type="AlphaFoldDB" id="A0A229FW37"/>
<evidence type="ECO:0000256" key="1">
    <source>
        <dbReference type="ARBA" id="ARBA00007274"/>
    </source>
</evidence>
<dbReference type="EMBL" id="NJGG01000001">
    <property type="protein sequence ID" value="OXL16195.1"/>
    <property type="molecule type" value="Genomic_DNA"/>
</dbReference>
<dbReference type="InterPro" id="IPR001451">
    <property type="entry name" value="Hexapep"/>
</dbReference>
<evidence type="ECO:0000259" key="3">
    <source>
        <dbReference type="Pfam" id="PF17836"/>
    </source>
</evidence>
<dbReference type="SUPFAM" id="SSF51161">
    <property type="entry name" value="Trimeric LpxA-like enzymes"/>
    <property type="match status" value="1"/>
</dbReference>
<feature type="domain" description="PglD N-terminal" evidence="3">
    <location>
        <begin position="4"/>
        <end position="83"/>
    </location>
</feature>
<dbReference type="InterPro" id="IPR011004">
    <property type="entry name" value="Trimer_LpxA-like_sf"/>
</dbReference>
<keyword evidence="5" id="KW-1185">Reference proteome</keyword>
<dbReference type="InterPro" id="IPR050179">
    <property type="entry name" value="Trans_hexapeptide_repeat"/>
</dbReference>
<feature type="binding site" evidence="2">
    <location>
        <position position="72"/>
    </location>
    <ligand>
        <name>substrate</name>
    </ligand>
</feature>
<gene>
    <name evidence="4" type="ORF">AOC33_03720</name>
</gene>
<dbReference type="CDD" id="cd03360">
    <property type="entry name" value="LbH_AT_putative"/>
    <property type="match status" value="1"/>
</dbReference>